<evidence type="ECO:0000256" key="3">
    <source>
        <dbReference type="ARBA" id="ARBA00022692"/>
    </source>
</evidence>
<protein>
    <submittedName>
        <fullName evidence="8">ABC transporter permease</fullName>
    </submittedName>
</protein>
<dbReference type="RefSeq" id="WP_147737064.1">
    <property type="nucleotide sequence ID" value="NZ_SAXT01000005.1"/>
</dbReference>
<keyword evidence="5 6" id="KW-0472">Membrane</keyword>
<name>A0A5C8DZN7_9SPIR</name>
<comment type="caution">
    <text evidence="8">The sequence shown here is derived from an EMBL/GenBank/DDBJ whole genome shotgun (WGS) entry which is preliminary data.</text>
</comment>
<evidence type="ECO:0000313" key="8">
    <source>
        <dbReference type="EMBL" id="TXJ30900.1"/>
    </source>
</evidence>
<keyword evidence="2" id="KW-1003">Cell membrane</keyword>
<evidence type="ECO:0000256" key="5">
    <source>
        <dbReference type="ARBA" id="ARBA00023136"/>
    </source>
</evidence>
<feature type="transmembrane region" description="Helical" evidence="6">
    <location>
        <begin position="319"/>
        <end position="340"/>
    </location>
</feature>
<evidence type="ECO:0000256" key="4">
    <source>
        <dbReference type="ARBA" id="ARBA00022989"/>
    </source>
</evidence>
<keyword evidence="3 6" id="KW-0812">Transmembrane</keyword>
<dbReference type="Pfam" id="PF02653">
    <property type="entry name" value="BPD_transp_2"/>
    <property type="match status" value="1"/>
</dbReference>
<proteinExistence type="predicted"/>
<evidence type="ECO:0000256" key="1">
    <source>
        <dbReference type="ARBA" id="ARBA00004651"/>
    </source>
</evidence>
<feature type="transmembrane region" description="Helical" evidence="6">
    <location>
        <begin position="143"/>
        <end position="161"/>
    </location>
</feature>
<sequence length="350" mass="38469">MNKKYINILSNKYINVLFTIFISMLIGAIIILLMGHNPIEAYIQLFRASFIGKLNLGTTLEKFVPLFLTAMAFAVSSKVGIFNVGVEGELYLGAIITAWAGVFFKFLPFPLHFLLCIILASVIGSAWASIPAILKSYWKVNEVCVTILMNYVAIYITSYLVNGPLSAKTGVARTLDVAKDITLYQFMKPSRANLGILIAIIIAILIAFILNKTTLGYRIKTVGLNEMHADYVGINSKRTIIFTMMFSGAIGGIAGLIEVLGVYGYFLDNFSANLAFDGMLAALIVKNDFKMLPFISIFLASLKSGALGMERYTGVPKSLVDTIIAIFIIFATMEILLSFVNKIKNKKIIA</sequence>
<evidence type="ECO:0000313" key="10">
    <source>
        <dbReference type="Proteomes" id="UP000325116"/>
    </source>
</evidence>
<feature type="transmembrane region" description="Helical" evidence="6">
    <location>
        <begin position="12"/>
        <end position="35"/>
    </location>
</feature>
<comment type="subcellular location">
    <subcellularLocation>
        <location evidence="1">Cell membrane</location>
        <topology evidence="1">Multi-pass membrane protein</topology>
    </subcellularLocation>
</comment>
<feature type="transmembrane region" description="Helical" evidence="6">
    <location>
        <begin position="192"/>
        <end position="210"/>
    </location>
</feature>
<dbReference type="EMBL" id="SAXX01000022">
    <property type="protein sequence ID" value="TXJ30900.1"/>
    <property type="molecule type" value="Genomic_DNA"/>
</dbReference>
<evidence type="ECO:0000256" key="2">
    <source>
        <dbReference type="ARBA" id="ARBA00022475"/>
    </source>
</evidence>
<dbReference type="PANTHER" id="PTHR47089">
    <property type="entry name" value="ABC TRANSPORTER, PERMEASE PROTEIN"/>
    <property type="match status" value="1"/>
</dbReference>
<dbReference type="EMBL" id="SAXT01000005">
    <property type="protein sequence ID" value="TXJ11512.1"/>
    <property type="molecule type" value="Genomic_DNA"/>
</dbReference>
<reference evidence="9 10" key="1">
    <citation type="journal article" date="1992" name="Lakartidningen">
        <title>[Penicillin V and not amoxicillin is the first choice preparation in acute otitis].</title>
        <authorList>
            <person name="Kamme C."/>
            <person name="Lundgren K."/>
            <person name="Prellner K."/>
        </authorList>
    </citation>
    <scope>NUCLEOTIDE SEQUENCE [LARGE SCALE GENOMIC DNA]</scope>
    <source>
        <strain evidence="8 9">PC5538III-lc</strain>
        <strain evidence="7 10">W1</strain>
    </source>
</reference>
<keyword evidence="4 6" id="KW-1133">Transmembrane helix</keyword>
<evidence type="ECO:0000256" key="6">
    <source>
        <dbReference type="SAM" id="Phobius"/>
    </source>
</evidence>
<dbReference type="Proteomes" id="UP000325116">
    <property type="component" value="Unassembled WGS sequence"/>
</dbReference>
<evidence type="ECO:0000313" key="7">
    <source>
        <dbReference type="EMBL" id="TXJ11512.1"/>
    </source>
</evidence>
<organism evidence="8 9">
    <name type="scientific">Brachyspira aalborgi</name>
    <dbReference type="NCBI Taxonomy" id="29522"/>
    <lineage>
        <taxon>Bacteria</taxon>
        <taxon>Pseudomonadati</taxon>
        <taxon>Spirochaetota</taxon>
        <taxon>Spirochaetia</taxon>
        <taxon>Brachyspirales</taxon>
        <taxon>Brachyspiraceae</taxon>
        <taxon>Brachyspira</taxon>
    </lineage>
</organism>
<dbReference type="Proteomes" id="UP000324707">
    <property type="component" value="Unassembled WGS sequence"/>
</dbReference>
<dbReference type="PANTHER" id="PTHR47089:SF1">
    <property type="entry name" value="GUANOSINE ABC TRANSPORTER PERMEASE PROTEIN NUPP"/>
    <property type="match status" value="1"/>
</dbReference>
<feature type="transmembrane region" description="Helical" evidence="6">
    <location>
        <begin position="88"/>
        <end position="106"/>
    </location>
</feature>
<feature type="transmembrane region" description="Helical" evidence="6">
    <location>
        <begin position="112"/>
        <end position="134"/>
    </location>
</feature>
<dbReference type="GO" id="GO:0022857">
    <property type="term" value="F:transmembrane transporter activity"/>
    <property type="evidence" value="ECO:0007669"/>
    <property type="project" value="InterPro"/>
</dbReference>
<dbReference type="InterPro" id="IPR001851">
    <property type="entry name" value="ABC_transp_permease"/>
</dbReference>
<feature type="transmembrane region" description="Helical" evidence="6">
    <location>
        <begin position="63"/>
        <end position="81"/>
    </location>
</feature>
<gene>
    <name evidence="8" type="ORF">EPJ69_08670</name>
    <name evidence="7" type="ORF">EPJ80_07240</name>
</gene>
<feature type="transmembrane region" description="Helical" evidence="6">
    <location>
        <begin position="240"/>
        <end position="266"/>
    </location>
</feature>
<accession>A0A5C8DZN7</accession>
<reference evidence="8" key="2">
    <citation type="submission" date="2019-01" db="EMBL/GenBank/DDBJ databases">
        <authorList>
            <person name="Thorell K."/>
        </authorList>
    </citation>
    <scope>NUCLEOTIDE SEQUENCE</scope>
    <source>
        <strain evidence="8">PC5538III-lc</strain>
        <strain evidence="7">W1</strain>
    </source>
</reference>
<dbReference type="GO" id="GO:0005886">
    <property type="term" value="C:plasma membrane"/>
    <property type="evidence" value="ECO:0007669"/>
    <property type="project" value="UniProtKB-SubCell"/>
</dbReference>
<dbReference type="AlphaFoldDB" id="A0A5C8DZN7"/>
<dbReference type="CDD" id="cd06580">
    <property type="entry name" value="TM_PBP1_transp_TpRbsC_like"/>
    <property type="match status" value="1"/>
</dbReference>
<evidence type="ECO:0000313" key="9">
    <source>
        <dbReference type="Proteomes" id="UP000324707"/>
    </source>
</evidence>